<dbReference type="EMBL" id="CP054140">
    <property type="protein sequence ID" value="QQG65471.1"/>
    <property type="molecule type" value="Genomic_DNA"/>
</dbReference>
<dbReference type="RefSeq" id="WP_199264292.1">
    <property type="nucleotide sequence ID" value="NZ_CP054140.1"/>
</dbReference>
<evidence type="ECO:0000313" key="1">
    <source>
        <dbReference type="EMBL" id="QQG65471.1"/>
    </source>
</evidence>
<evidence type="ECO:0000313" key="2">
    <source>
        <dbReference type="Proteomes" id="UP000596092"/>
    </source>
</evidence>
<proteinExistence type="predicted"/>
<protein>
    <submittedName>
        <fullName evidence="1">Uncharacterized protein</fullName>
    </submittedName>
</protein>
<dbReference type="KEGG" id="dog:HP555_06115"/>
<dbReference type="AlphaFoldDB" id="A0A7T5VCX1"/>
<organism evidence="1 2">
    <name type="scientific">Desulfobulbus oligotrophicus</name>
    <dbReference type="NCBI Taxonomy" id="1909699"/>
    <lineage>
        <taxon>Bacteria</taxon>
        <taxon>Pseudomonadati</taxon>
        <taxon>Thermodesulfobacteriota</taxon>
        <taxon>Desulfobulbia</taxon>
        <taxon>Desulfobulbales</taxon>
        <taxon>Desulfobulbaceae</taxon>
        <taxon>Desulfobulbus</taxon>
    </lineage>
</organism>
<name>A0A7T5VCX1_9BACT</name>
<keyword evidence="2" id="KW-1185">Reference proteome</keyword>
<accession>A0A7T5VCX1</accession>
<gene>
    <name evidence="1" type="ORF">HP555_06115</name>
</gene>
<reference evidence="1 2" key="1">
    <citation type="submission" date="2020-05" db="EMBL/GenBank/DDBJ databases">
        <title>Complete genome of Desulfobulbus oligotrophicus.</title>
        <authorList>
            <person name="Podar M."/>
        </authorList>
    </citation>
    <scope>NUCLEOTIDE SEQUENCE [LARGE SCALE GENOMIC DNA]</scope>
    <source>
        <strain evidence="1 2">Prop6</strain>
    </source>
</reference>
<sequence>MKNATYHKRSGLVCKKQPNTCDRHPIVHAVHWTAYKNTHQNDDAVGTGYSINAWRSVMLLQTDPCLMTTTDHHFSIRWRSGSIEKTASSNAPVQASNSSVLMITNMSGLFNKAAFFYTGGGSPSDTV</sequence>
<dbReference type="Proteomes" id="UP000596092">
    <property type="component" value="Chromosome"/>
</dbReference>